<evidence type="ECO:0000313" key="6">
    <source>
        <dbReference type="EMBL" id="KAK2887591.1"/>
    </source>
</evidence>
<sequence length="261" mass="29905">MDPVHESNDYMPALGGKFSKYKVNPIQLQERESGVISPKWTKVLLIVLGFALVFALGGLCTLGILYNNKLADFESLNNQHIMVSKQLSAQKINNTIMKKEFKDLTARYNTLREWLSFYDAQTCNLSVDGWIACRGKLYLFNSDKLNWSSSQDVCISKGADLVTITNQTEQNYLVSKIKEAHWIGLNDLETEGHWVWVNNQTLTETGVQFWFMDSPRQPDNWRNQDPSGENCASLGDENGNFQSWFDASCKKTRKFICEKKY</sequence>
<dbReference type="InterPro" id="IPR050828">
    <property type="entry name" value="C-type_lectin/matrix_domain"/>
</dbReference>
<dbReference type="EMBL" id="JAUYZG010000015">
    <property type="protein sequence ID" value="KAK2887591.1"/>
    <property type="molecule type" value="Genomic_DNA"/>
</dbReference>
<dbReference type="GO" id="GO:0030246">
    <property type="term" value="F:carbohydrate binding"/>
    <property type="evidence" value="ECO:0007669"/>
    <property type="project" value="UniProtKB-KW"/>
</dbReference>
<dbReference type="Pfam" id="PF00059">
    <property type="entry name" value="Lectin_C"/>
    <property type="match status" value="1"/>
</dbReference>
<dbReference type="PROSITE" id="PS00615">
    <property type="entry name" value="C_TYPE_LECTIN_1"/>
    <property type="match status" value="1"/>
</dbReference>
<dbReference type="SMART" id="SM00034">
    <property type="entry name" value="CLECT"/>
    <property type="match status" value="1"/>
</dbReference>
<organism evidence="6 7">
    <name type="scientific">Cirrhinus molitorella</name>
    <name type="common">mud carp</name>
    <dbReference type="NCBI Taxonomy" id="172907"/>
    <lineage>
        <taxon>Eukaryota</taxon>
        <taxon>Metazoa</taxon>
        <taxon>Chordata</taxon>
        <taxon>Craniata</taxon>
        <taxon>Vertebrata</taxon>
        <taxon>Euteleostomi</taxon>
        <taxon>Actinopterygii</taxon>
        <taxon>Neopterygii</taxon>
        <taxon>Teleostei</taxon>
        <taxon>Ostariophysi</taxon>
        <taxon>Cypriniformes</taxon>
        <taxon>Cyprinidae</taxon>
        <taxon>Labeoninae</taxon>
        <taxon>Labeonini</taxon>
        <taxon>Cirrhinus</taxon>
    </lineage>
</organism>
<dbReference type="InterPro" id="IPR001304">
    <property type="entry name" value="C-type_lectin-like"/>
</dbReference>
<evidence type="ECO:0000256" key="3">
    <source>
        <dbReference type="ARBA" id="ARBA00023157"/>
    </source>
</evidence>
<evidence type="ECO:0000256" key="1">
    <source>
        <dbReference type="ARBA" id="ARBA00004401"/>
    </source>
</evidence>
<dbReference type="InterPro" id="IPR033989">
    <property type="entry name" value="CD209-like_CTLD"/>
</dbReference>
<protein>
    <recommendedName>
        <fullName evidence="5">C-type lectin domain-containing protein</fullName>
    </recommendedName>
</protein>
<dbReference type="InterPro" id="IPR018378">
    <property type="entry name" value="C-type_lectin_CS"/>
</dbReference>
<dbReference type="SUPFAM" id="SSF56436">
    <property type="entry name" value="C-type lectin-like"/>
    <property type="match status" value="1"/>
</dbReference>
<dbReference type="InterPro" id="IPR016187">
    <property type="entry name" value="CTDL_fold"/>
</dbReference>
<dbReference type="Proteomes" id="UP001187343">
    <property type="component" value="Unassembled WGS sequence"/>
</dbReference>
<proteinExistence type="predicted"/>
<keyword evidence="2" id="KW-0430">Lectin</keyword>
<dbReference type="CDD" id="cd03590">
    <property type="entry name" value="CLECT_DC-SIGN_like"/>
    <property type="match status" value="1"/>
</dbReference>
<feature type="transmembrane region" description="Helical" evidence="4">
    <location>
        <begin position="43"/>
        <end position="66"/>
    </location>
</feature>
<dbReference type="InterPro" id="IPR016186">
    <property type="entry name" value="C-type_lectin-like/link_sf"/>
</dbReference>
<evidence type="ECO:0000256" key="4">
    <source>
        <dbReference type="SAM" id="Phobius"/>
    </source>
</evidence>
<dbReference type="GO" id="GO:0005886">
    <property type="term" value="C:plasma membrane"/>
    <property type="evidence" value="ECO:0007669"/>
    <property type="project" value="UniProtKB-SubCell"/>
</dbReference>
<gene>
    <name evidence="6" type="ORF">Q8A67_015819</name>
</gene>
<keyword evidence="3" id="KW-1015">Disulfide bond</keyword>
<keyword evidence="4" id="KW-0812">Transmembrane</keyword>
<dbReference type="Gene3D" id="3.10.100.10">
    <property type="entry name" value="Mannose-Binding Protein A, subunit A"/>
    <property type="match status" value="1"/>
</dbReference>
<comment type="caution">
    <text evidence="6">The sequence shown here is derived from an EMBL/GenBank/DDBJ whole genome shotgun (WGS) entry which is preliminary data.</text>
</comment>
<keyword evidence="4" id="KW-1133">Transmembrane helix</keyword>
<evidence type="ECO:0000259" key="5">
    <source>
        <dbReference type="PROSITE" id="PS50041"/>
    </source>
</evidence>
<comment type="subcellular location">
    <subcellularLocation>
        <location evidence="1">Cell membrane</location>
        <topology evidence="1">Single-pass type II membrane protein</topology>
    </subcellularLocation>
</comment>
<dbReference type="PROSITE" id="PS50041">
    <property type="entry name" value="C_TYPE_LECTIN_2"/>
    <property type="match status" value="1"/>
</dbReference>
<keyword evidence="4" id="KW-0472">Membrane</keyword>
<keyword evidence="7" id="KW-1185">Reference proteome</keyword>
<evidence type="ECO:0000313" key="7">
    <source>
        <dbReference type="Proteomes" id="UP001187343"/>
    </source>
</evidence>
<dbReference type="PANTHER" id="PTHR45710:SF8">
    <property type="entry name" value="RERATING FAMILY MEMBER 4"/>
    <property type="match status" value="1"/>
</dbReference>
<evidence type="ECO:0000256" key="2">
    <source>
        <dbReference type="ARBA" id="ARBA00022734"/>
    </source>
</evidence>
<feature type="domain" description="C-type lectin" evidence="5">
    <location>
        <begin position="133"/>
        <end position="258"/>
    </location>
</feature>
<reference evidence="6" key="1">
    <citation type="submission" date="2023-08" db="EMBL/GenBank/DDBJ databases">
        <title>Chromosome-level Genome Assembly of mud carp (Cirrhinus molitorella).</title>
        <authorList>
            <person name="Liu H."/>
        </authorList>
    </citation>
    <scope>NUCLEOTIDE SEQUENCE</scope>
    <source>
        <strain evidence="6">Prfri</strain>
        <tissue evidence="6">Muscle</tissue>
    </source>
</reference>
<dbReference type="PANTHER" id="PTHR45710">
    <property type="entry name" value="C-TYPE LECTIN DOMAIN-CONTAINING PROTEIN 180"/>
    <property type="match status" value="1"/>
</dbReference>
<name>A0AA88PLU4_9TELE</name>
<dbReference type="AlphaFoldDB" id="A0AA88PLU4"/>
<accession>A0AA88PLU4</accession>